<accession>A0A3N9U0Z4</accession>
<feature type="domain" description="Glyoxalase-like" evidence="1">
    <location>
        <begin position="11"/>
        <end position="198"/>
    </location>
</feature>
<dbReference type="Gene3D" id="3.10.180.10">
    <property type="entry name" value="2,3-Dihydroxybiphenyl 1,2-Dioxygenase, domain 1"/>
    <property type="match status" value="1"/>
</dbReference>
<sequence>MDISEKQSLSLDHILLTVKDYYSSYENLIKIGFQMTQISNHPWGTATSFAVFQGNFIELIGVIDETKFGINATNGFCFGRQMNTFHAKGEDGISMIALHSKDTVGDYSELNKRHNETQGIVDFRRTITLEDGTPDDVVVTIGLFLDSQHTEASSFICHQHRPDLIWKDEWMVHPNGAIKIEALTYVGDDLSFLEDRWTKDYGCIEKTETSLEVDTQSGLLKAVSPSVFQQTYSQIDLPISNNPTPHVAAVTISTVSLEPLIAILDNNGVPYFSDHNRVLVSPTYAGNVILEFIPLQAAN</sequence>
<dbReference type="SUPFAM" id="SSF54593">
    <property type="entry name" value="Glyoxalase/Bleomycin resistance protein/Dihydroxybiphenyl dioxygenase"/>
    <property type="match status" value="1"/>
</dbReference>
<dbReference type="RefSeq" id="WP_124938964.1">
    <property type="nucleotide sequence ID" value="NZ_RJVQ01000013.1"/>
</dbReference>
<gene>
    <name evidence="2" type="ORF">EES38_19895</name>
</gene>
<reference evidence="2 3" key="1">
    <citation type="submission" date="2018-11" db="EMBL/GenBank/DDBJ databases">
        <title>Vibrio LJC006 sp. nov., isolated from seawater during the bloom of the enteromorpha.</title>
        <authorList>
            <person name="Liang J."/>
        </authorList>
    </citation>
    <scope>NUCLEOTIDE SEQUENCE [LARGE SCALE GENOMIC DNA]</scope>
    <source>
        <strain evidence="2 3">LJC006</strain>
    </source>
</reference>
<dbReference type="PANTHER" id="PTHR40265">
    <property type="entry name" value="BLL2707 PROTEIN"/>
    <property type="match status" value="1"/>
</dbReference>
<keyword evidence="3" id="KW-1185">Reference proteome</keyword>
<organism evidence="2 3">
    <name type="scientific">Vibrio viridaestus</name>
    <dbReference type="NCBI Taxonomy" id="2487322"/>
    <lineage>
        <taxon>Bacteria</taxon>
        <taxon>Pseudomonadati</taxon>
        <taxon>Pseudomonadota</taxon>
        <taxon>Gammaproteobacteria</taxon>
        <taxon>Vibrionales</taxon>
        <taxon>Vibrionaceae</taxon>
        <taxon>Vibrio</taxon>
    </lineage>
</organism>
<dbReference type="EMBL" id="RJVQ01000013">
    <property type="protein sequence ID" value="RQW61376.1"/>
    <property type="molecule type" value="Genomic_DNA"/>
</dbReference>
<comment type="caution">
    <text evidence="2">The sequence shown here is derived from an EMBL/GenBank/DDBJ whole genome shotgun (WGS) entry which is preliminary data.</text>
</comment>
<name>A0A3N9U0Z4_9VIBR</name>
<dbReference type="Pfam" id="PF13468">
    <property type="entry name" value="Glyoxalase_3"/>
    <property type="match status" value="1"/>
</dbReference>
<evidence type="ECO:0000259" key="1">
    <source>
        <dbReference type="Pfam" id="PF13468"/>
    </source>
</evidence>
<evidence type="ECO:0000313" key="3">
    <source>
        <dbReference type="Proteomes" id="UP000281112"/>
    </source>
</evidence>
<dbReference type="Proteomes" id="UP000281112">
    <property type="component" value="Unassembled WGS sequence"/>
</dbReference>
<dbReference type="InterPro" id="IPR025870">
    <property type="entry name" value="Glyoxalase-like_dom"/>
</dbReference>
<dbReference type="InterPro" id="IPR029068">
    <property type="entry name" value="Glyas_Bleomycin-R_OHBP_Dase"/>
</dbReference>
<proteinExistence type="predicted"/>
<evidence type="ECO:0000313" key="2">
    <source>
        <dbReference type="EMBL" id="RQW61376.1"/>
    </source>
</evidence>
<protein>
    <submittedName>
        <fullName evidence="2">VOC family protein</fullName>
    </submittedName>
</protein>
<dbReference type="AlphaFoldDB" id="A0A3N9U0Z4"/>
<dbReference type="PANTHER" id="PTHR40265:SF1">
    <property type="entry name" value="GLYOXALASE-LIKE DOMAIN-CONTAINING PROTEIN"/>
    <property type="match status" value="1"/>
</dbReference>
<dbReference type="OrthoDB" id="9812467at2"/>